<feature type="region of interest" description="Disordered" evidence="1">
    <location>
        <begin position="188"/>
        <end position="265"/>
    </location>
</feature>
<sequence length="726" mass="83513">METSLVLNYDPEIPTNFRDEDCLNFSGSRGDVLKFHRNTGYFYCRKVGPQGEVLLQCACKQFMIKHHTSICIYNASEYEMTETCWLSNWFPLGAGDKWHNHCPPSRFSVELNLFKWQVNLAIVRNRNIKLIRDVIDEIYPSWPFTLTLSKWQLNKLIYTTEDTKLLDQECVDSMMAILMTSPEYWGPPVESNNHKRPFNESQQCCEEISKRSRITASRRSPKKMKRSNNNDSDYDTEPLPEKSTETKRYEIDEPIASGSGHCAPQQKKFMRDVHIPNISESRIENVPAKPGSTNGSPKGPLSQCRTAEEIKIETPEEDDLNQVCFAETFVKQSQMIGKQSGVDLYDVPFDKRSISRSGVERFVFGKPDLLKEHRTVLILGAIGTSQPKFINAIINYVFYVRDQDDFRFQMIEEKEPDQTNCIRVYVIHHSVGFRIPFSLTIIHTPSYRDVENGELFRHRKLTRLFREFFEDEHGIEELDMVCNLLLKDGANSSLLSIFGYDIEENVHCFLPKDDSFPTTDFLQRFFSTLVSMKTNSLKLTKEVLHVMKRLEKTMEAFFPLVKSGSAKLDELKNARQIISTCQSQKEINGKMEIKFKLETAEEKYKSEVLWKTILSGGHELVSLLRTDFSGIVQAVLEHYEIASDSIQQLKRISRGNPFLTQELYDLLFEVEQKLKHFGHGGENEALKTVGLHSIYQSASEGVNCNGVQTHPVLDKMSLLVLNVAEC</sequence>
<evidence type="ECO:0000313" key="2">
    <source>
        <dbReference type="EMBL" id="KAK4010961.1"/>
    </source>
</evidence>
<protein>
    <submittedName>
        <fullName evidence="2">Uncharacterized protein</fullName>
    </submittedName>
</protein>
<comment type="caution">
    <text evidence="2">The sequence shown here is derived from an EMBL/GenBank/DDBJ whole genome shotgun (WGS) entry which is preliminary data.</text>
</comment>
<dbReference type="PANTHER" id="PTHR32046">
    <property type="entry name" value="G DOMAIN-CONTAINING PROTEIN"/>
    <property type="match status" value="1"/>
</dbReference>
<gene>
    <name evidence="2" type="ORF">OUZ56_020080</name>
</gene>
<name>A0ABQ9ZDH1_9CRUS</name>
<keyword evidence="3" id="KW-1185">Reference proteome</keyword>
<dbReference type="Gene3D" id="3.40.50.300">
    <property type="entry name" value="P-loop containing nucleotide triphosphate hydrolases"/>
    <property type="match status" value="1"/>
</dbReference>
<proteinExistence type="predicted"/>
<evidence type="ECO:0000313" key="3">
    <source>
        <dbReference type="Proteomes" id="UP001234178"/>
    </source>
</evidence>
<organism evidence="2 3">
    <name type="scientific">Daphnia magna</name>
    <dbReference type="NCBI Taxonomy" id="35525"/>
    <lineage>
        <taxon>Eukaryota</taxon>
        <taxon>Metazoa</taxon>
        <taxon>Ecdysozoa</taxon>
        <taxon>Arthropoda</taxon>
        <taxon>Crustacea</taxon>
        <taxon>Branchiopoda</taxon>
        <taxon>Diplostraca</taxon>
        <taxon>Cladocera</taxon>
        <taxon>Anomopoda</taxon>
        <taxon>Daphniidae</taxon>
        <taxon>Daphnia</taxon>
    </lineage>
</organism>
<feature type="compositionally biased region" description="Basic and acidic residues" evidence="1">
    <location>
        <begin position="239"/>
        <end position="251"/>
    </location>
</feature>
<feature type="region of interest" description="Disordered" evidence="1">
    <location>
        <begin position="284"/>
        <end position="303"/>
    </location>
</feature>
<evidence type="ECO:0000256" key="1">
    <source>
        <dbReference type="SAM" id="MobiDB-lite"/>
    </source>
</evidence>
<accession>A0ABQ9ZDH1</accession>
<dbReference type="EMBL" id="JAOYFB010000003">
    <property type="protein sequence ID" value="KAK4010961.1"/>
    <property type="molecule type" value="Genomic_DNA"/>
</dbReference>
<dbReference type="PANTHER" id="PTHR32046:SF14">
    <property type="match status" value="1"/>
</dbReference>
<dbReference type="InterPro" id="IPR027417">
    <property type="entry name" value="P-loop_NTPase"/>
</dbReference>
<dbReference type="Proteomes" id="UP001234178">
    <property type="component" value="Unassembled WGS sequence"/>
</dbReference>
<reference evidence="2 3" key="1">
    <citation type="journal article" date="2023" name="Nucleic Acids Res.">
        <title>The hologenome of Daphnia magna reveals possible DNA methylation and microbiome-mediated evolution of the host genome.</title>
        <authorList>
            <person name="Chaturvedi A."/>
            <person name="Li X."/>
            <person name="Dhandapani V."/>
            <person name="Marshall H."/>
            <person name="Kissane S."/>
            <person name="Cuenca-Cambronero M."/>
            <person name="Asole G."/>
            <person name="Calvet F."/>
            <person name="Ruiz-Romero M."/>
            <person name="Marangio P."/>
            <person name="Guigo R."/>
            <person name="Rago D."/>
            <person name="Mirbahai L."/>
            <person name="Eastwood N."/>
            <person name="Colbourne J.K."/>
            <person name="Zhou J."/>
            <person name="Mallon E."/>
            <person name="Orsini L."/>
        </authorList>
    </citation>
    <scope>NUCLEOTIDE SEQUENCE [LARGE SCALE GENOMIC DNA]</scope>
    <source>
        <strain evidence="2">LRV0_1</strain>
    </source>
</reference>